<keyword evidence="3" id="KW-0809">Transit peptide</keyword>
<proteinExistence type="inferred from homology"/>
<evidence type="ECO:0000256" key="2">
    <source>
        <dbReference type="ARBA" id="ARBA00009070"/>
    </source>
</evidence>
<keyword evidence="4" id="KW-0689">Ribosomal protein</keyword>
<evidence type="ECO:0000256" key="4">
    <source>
        <dbReference type="ARBA" id="ARBA00022980"/>
    </source>
</evidence>
<gene>
    <name evidence="10" type="ORF">BT67DRAFT_438390</name>
</gene>
<dbReference type="FunFam" id="3.90.79.10:FF:000018">
    <property type="entry name" value="39S ribosomal protein L46, mitochondrial"/>
    <property type="match status" value="1"/>
</dbReference>
<keyword evidence="6" id="KW-0687">Ribonucleoprotein</keyword>
<organism evidence="10 11">
    <name type="scientific">Trichocladium antarcticum</name>
    <dbReference type="NCBI Taxonomy" id="1450529"/>
    <lineage>
        <taxon>Eukaryota</taxon>
        <taxon>Fungi</taxon>
        <taxon>Dikarya</taxon>
        <taxon>Ascomycota</taxon>
        <taxon>Pezizomycotina</taxon>
        <taxon>Sordariomycetes</taxon>
        <taxon>Sordariomycetidae</taxon>
        <taxon>Sordariales</taxon>
        <taxon>Chaetomiaceae</taxon>
        <taxon>Trichocladium</taxon>
    </lineage>
</organism>
<dbReference type="InterPro" id="IPR021757">
    <property type="entry name" value="Ribosomal_mL46_N"/>
</dbReference>
<evidence type="ECO:0000313" key="11">
    <source>
        <dbReference type="Proteomes" id="UP001304895"/>
    </source>
</evidence>
<feature type="compositionally biased region" description="Pro residues" evidence="8">
    <location>
        <begin position="57"/>
        <end position="67"/>
    </location>
</feature>
<evidence type="ECO:0000259" key="9">
    <source>
        <dbReference type="Pfam" id="PF11788"/>
    </source>
</evidence>
<dbReference type="SUPFAM" id="SSF55811">
    <property type="entry name" value="Nudix"/>
    <property type="match status" value="1"/>
</dbReference>
<evidence type="ECO:0000313" key="10">
    <source>
        <dbReference type="EMBL" id="KAK4137131.1"/>
    </source>
</evidence>
<dbReference type="EMBL" id="MU853402">
    <property type="protein sequence ID" value="KAK4137131.1"/>
    <property type="molecule type" value="Genomic_DNA"/>
</dbReference>
<dbReference type="PANTHER" id="PTHR13124">
    <property type="entry name" value="39S RIBOSOMAL PROTEIN L46, MITOCHONDRIAL PRECURSOR-RELATED"/>
    <property type="match status" value="1"/>
</dbReference>
<reference evidence="10" key="2">
    <citation type="submission" date="2023-05" db="EMBL/GenBank/DDBJ databases">
        <authorList>
            <consortium name="Lawrence Berkeley National Laboratory"/>
            <person name="Steindorff A."/>
            <person name="Hensen N."/>
            <person name="Bonometti L."/>
            <person name="Westerberg I."/>
            <person name="Brannstrom I.O."/>
            <person name="Guillou S."/>
            <person name="Cros-Aarteil S."/>
            <person name="Calhoun S."/>
            <person name="Haridas S."/>
            <person name="Kuo A."/>
            <person name="Mondo S."/>
            <person name="Pangilinan J."/>
            <person name="Riley R."/>
            <person name="Labutti K."/>
            <person name="Andreopoulos B."/>
            <person name="Lipzen A."/>
            <person name="Chen C."/>
            <person name="Yanf M."/>
            <person name="Daum C."/>
            <person name="Ng V."/>
            <person name="Clum A."/>
            <person name="Ohm R."/>
            <person name="Martin F."/>
            <person name="Silar P."/>
            <person name="Natvig D."/>
            <person name="Lalanne C."/>
            <person name="Gautier V."/>
            <person name="Ament-Velasquez S.L."/>
            <person name="Kruys A."/>
            <person name="Hutchinson M.I."/>
            <person name="Powell A.J."/>
            <person name="Barry K."/>
            <person name="Miller A.N."/>
            <person name="Grigoriev I.V."/>
            <person name="Debuchy R."/>
            <person name="Gladieux P."/>
            <person name="Thoren M.H."/>
            <person name="Johannesson H."/>
        </authorList>
    </citation>
    <scope>NUCLEOTIDE SEQUENCE</scope>
    <source>
        <strain evidence="10">CBS 123565</strain>
    </source>
</reference>
<comment type="caution">
    <text evidence="10">The sequence shown here is derived from an EMBL/GenBank/DDBJ whole genome shotgun (WGS) entry which is preliminary data.</text>
</comment>
<feature type="domain" description="Large ribosomal subunit protein mL46 N-terminal" evidence="9">
    <location>
        <begin position="87"/>
        <end position="223"/>
    </location>
</feature>
<dbReference type="GO" id="GO:0005762">
    <property type="term" value="C:mitochondrial large ribosomal subunit"/>
    <property type="evidence" value="ECO:0007669"/>
    <property type="project" value="TreeGrafter"/>
</dbReference>
<reference evidence="10" key="1">
    <citation type="journal article" date="2023" name="Mol. Phylogenet. Evol.">
        <title>Genome-scale phylogeny and comparative genomics of the fungal order Sordariales.</title>
        <authorList>
            <person name="Hensen N."/>
            <person name="Bonometti L."/>
            <person name="Westerberg I."/>
            <person name="Brannstrom I.O."/>
            <person name="Guillou S."/>
            <person name="Cros-Aarteil S."/>
            <person name="Calhoun S."/>
            <person name="Haridas S."/>
            <person name="Kuo A."/>
            <person name="Mondo S."/>
            <person name="Pangilinan J."/>
            <person name="Riley R."/>
            <person name="LaButti K."/>
            <person name="Andreopoulos B."/>
            <person name="Lipzen A."/>
            <person name="Chen C."/>
            <person name="Yan M."/>
            <person name="Daum C."/>
            <person name="Ng V."/>
            <person name="Clum A."/>
            <person name="Steindorff A."/>
            <person name="Ohm R.A."/>
            <person name="Martin F."/>
            <person name="Silar P."/>
            <person name="Natvig D.O."/>
            <person name="Lalanne C."/>
            <person name="Gautier V."/>
            <person name="Ament-Velasquez S.L."/>
            <person name="Kruys A."/>
            <person name="Hutchinson M.I."/>
            <person name="Powell A.J."/>
            <person name="Barry K."/>
            <person name="Miller A.N."/>
            <person name="Grigoriev I.V."/>
            <person name="Debuchy R."/>
            <person name="Gladieux P."/>
            <person name="Hiltunen Thoren M."/>
            <person name="Johannesson H."/>
        </authorList>
    </citation>
    <scope>NUCLEOTIDE SEQUENCE</scope>
    <source>
        <strain evidence="10">CBS 123565</strain>
    </source>
</reference>
<keyword evidence="11" id="KW-1185">Reference proteome</keyword>
<dbReference type="GO" id="GO:0005743">
    <property type="term" value="C:mitochondrial inner membrane"/>
    <property type="evidence" value="ECO:0007669"/>
    <property type="project" value="UniProtKB-ARBA"/>
</dbReference>
<evidence type="ECO:0000256" key="5">
    <source>
        <dbReference type="ARBA" id="ARBA00023128"/>
    </source>
</evidence>
<comment type="similarity">
    <text evidence="2">Belongs to the mitochondrion-specific ribosomal protein mL46 family.</text>
</comment>
<evidence type="ECO:0000256" key="1">
    <source>
        <dbReference type="ARBA" id="ARBA00004173"/>
    </source>
</evidence>
<evidence type="ECO:0000256" key="7">
    <source>
        <dbReference type="ARBA" id="ARBA00035190"/>
    </source>
</evidence>
<evidence type="ECO:0000256" key="8">
    <source>
        <dbReference type="SAM" id="MobiDB-lite"/>
    </source>
</evidence>
<dbReference type="Pfam" id="PF11788">
    <property type="entry name" value="MRP-L46"/>
    <property type="match status" value="1"/>
</dbReference>
<dbReference type="InterPro" id="IPR033650">
    <property type="entry name" value="Ribosomal_mL46_NUDIX"/>
</dbReference>
<name>A0AAN6USL3_9PEZI</name>
<protein>
    <recommendedName>
        <fullName evidence="7">Large ribosomal subunit protein mL46</fullName>
    </recommendedName>
</protein>
<comment type="subcellular location">
    <subcellularLocation>
        <location evidence="1">Mitochondrion</location>
    </subcellularLocation>
</comment>
<dbReference type="GO" id="GO:0003735">
    <property type="term" value="F:structural constituent of ribosome"/>
    <property type="evidence" value="ECO:0007669"/>
    <property type="project" value="InterPro"/>
</dbReference>
<feature type="region of interest" description="Disordered" evidence="8">
    <location>
        <begin position="52"/>
        <end position="84"/>
    </location>
</feature>
<dbReference type="PANTHER" id="PTHR13124:SF12">
    <property type="entry name" value="LARGE RIBOSOMAL SUBUNIT PROTEIN ML46"/>
    <property type="match status" value="1"/>
</dbReference>
<feature type="compositionally biased region" description="Low complexity" evidence="8">
    <location>
        <begin position="68"/>
        <end position="81"/>
    </location>
</feature>
<dbReference type="Gene3D" id="3.90.79.10">
    <property type="entry name" value="Nucleoside Triphosphate Pyrophosphohydrolase"/>
    <property type="match status" value="1"/>
</dbReference>
<dbReference type="InterPro" id="IPR040008">
    <property type="entry name" value="Ribosomal_mL46"/>
</dbReference>
<evidence type="ECO:0000256" key="3">
    <source>
        <dbReference type="ARBA" id="ARBA00022946"/>
    </source>
</evidence>
<dbReference type="Proteomes" id="UP001304895">
    <property type="component" value="Unassembled WGS sequence"/>
</dbReference>
<evidence type="ECO:0000256" key="6">
    <source>
        <dbReference type="ARBA" id="ARBA00023274"/>
    </source>
</evidence>
<keyword evidence="5" id="KW-0496">Mitochondrion</keyword>
<dbReference type="AlphaFoldDB" id="A0AAN6USL3"/>
<sequence>MMSVSGRGSALLRSSHRVCTQCARSATPRIIAARPSPAFQLAARRCYAAEAAAAAPSQPPPSTPPPVTTTTTTTTARPATAGDPSAYRIKSGVILTRPPLLTRDQTPFESAFYLYQKRLNERLTAPFRRPFYYKQDTALDLDFGIKLRERHGVPAKDIGRYNPRGRLGWNDELLVGSTTSDPAYVVDRLLADAEVRVSEDGEPIAPEERVPVEAPLQRRTAADETGDVRRLDRAMDRTLYLVVRREVEGGEAVWEFPAGQVPTEETLHKTARRVLEETAGVNMNTWFVGRVPVAHHMIKPVVAEDGASVVQRGEKIFFIKGRILAGQADLAGNKHGFTDFQWLTQEELEAVLPEKYFRSVRGMMDPR</sequence>
<dbReference type="CDD" id="cd04661">
    <property type="entry name" value="NUDIX_MRP_L46"/>
    <property type="match status" value="1"/>
</dbReference>
<dbReference type="InterPro" id="IPR015797">
    <property type="entry name" value="NUDIX_hydrolase-like_dom_sf"/>
</dbReference>
<accession>A0AAN6USL3</accession>